<sequence>MDLNNIQLFVDVMRRNSFAEVARMRNIDPSSVSRSIRKLEETLGFRLLQRTTRKLSPTEAGKSYFTQVEGLVATFLKAGEQALDLSNEPIGNLRVAACTSFGQKILVPLLSVMRKKYPKLVIDLVLADNQVDIVEQQIDVAIRFGKKPSDDFICLELAPRKFIVCASPAFIKANKISKNPLCLSELECLRFSIPGYRDAWKFRQAQQKDLAVAVNGHLLISHGLTMTASTVAGLGVSLLPDWACRDELADGRLVNLFPDYECAAADFDTSTWLVYPSRDYMPLKLSAFIDCLKTEIPEFR</sequence>
<keyword evidence="2" id="KW-0805">Transcription regulation</keyword>
<evidence type="ECO:0000313" key="7">
    <source>
        <dbReference type="Proteomes" id="UP000070299"/>
    </source>
</evidence>
<proteinExistence type="inferred from homology"/>
<dbReference type="InterPro" id="IPR058163">
    <property type="entry name" value="LysR-type_TF_proteobact-type"/>
</dbReference>
<keyword evidence="4" id="KW-0804">Transcription</keyword>
<gene>
    <name evidence="6" type="ORF">AX660_21685</name>
</gene>
<keyword evidence="7" id="KW-1185">Reference proteome</keyword>
<comment type="caution">
    <text evidence="6">The sequence shown here is derived from an EMBL/GenBank/DDBJ whole genome shotgun (WGS) entry which is preliminary data.</text>
</comment>
<dbReference type="OrthoDB" id="9786526at2"/>
<dbReference type="FunFam" id="1.10.10.10:FF:000001">
    <property type="entry name" value="LysR family transcriptional regulator"/>
    <property type="match status" value="1"/>
</dbReference>
<dbReference type="Proteomes" id="UP000070299">
    <property type="component" value="Unassembled WGS sequence"/>
</dbReference>
<protein>
    <submittedName>
        <fullName evidence="6">LysR family transcriptional regulator</fullName>
    </submittedName>
</protein>
<keyword evidence="3" id="KW-0238">DNA-binding</keyword>
<dbReference type="InterPro" id="IPR036388">
    <property type="entry name" value="WH-like_DNA-bd_sf"/>
</dbReference>
<dbReference type="PANTHER" id="PTHR30537">
    <property type="entry name" value="HTH-TYPE TRANSCRIPTIONAL REGULATOR"/>
    <property type="match status" value="1"/>
</dbReference>
<comment type="similarity">
    <text evidence="1">Belongs to the LysR transcriptional regulatory family.</text>
</comment>
<evidence type="ECO:0000256" key="2">
    <source>
        <dbReference type="ARBA" id="ARBA00023015"/>
    </source>
</evidence>
<reference evidence="7" key="1">
    <citation type="submission" date="2016-02" db="EMBL/GenBank/DDBJ databases">
        <authorList>
            <person name="Schultz-Johansen M."/>
            <person name="Glaring M.A."/>
            <person name="Bech P.K."/>
            <person name="Stougaard P."/>
        </authorList>
    </citation>
    <scope>NUCLEOTIDE SEQUENCE [LARGE SCALE GENOMIC DNA]</scope>
    <source>
        <strain evidence="7">S66</strain>
    </source>
</reference>
<dbReference type="PROSITE" id="PS50931">
    <property type="entry name" value="HTH_LYSR"/>
    <property type="match status" value="1"/>
</dbReference>
<dbReference type="GO" id="GO:0003677">
    <property type="term" value="F:DNA binding"/>
    <property type="evidence" value="ECO:0007669"/>
    <property type="project" value="UniProtKB-KW"/>
</dbReference>
<dbReference type="SUPFAM" id="SSF53850">
    <property type="entry name" value="Periplasmic binding protein-like II"/>
    <property type="match status" value="1"/>
</dbReference>
<dbReference type="RefSeq" id="WP_068380617.1">
    <property type="nucleotide sequence ID" value="NZ_LSNE01000011.1"/>
</dbReference>
<dbReference type="GO" id="GO:0003700">
    <property type="term" value="F:DNA-binding transcription factor activity"/>
    <property type="evidence" value="ECO:0007669"/>
    <property type="project" value="InterPro"/>
</dbReference>
<dbReference type="Pfam" id="PF03466">
    <property type="entry name" value="LysR_substrate"/>
    <property type="match status" value="1"/>
</dbReference>
<dbReference type="Pfam" id="PF00126">
    <property type="entry name" value="HTH_1"/>
    <property type="match status" value="1"/>
</dbReference>
<evidence type="ECO:0000259" key="5">
    <source>
        <dbReference type="PROSITE" id="PS50931"/>
    </source>
</evidence>
<accession>A0A148KLZ6</accession>
<evidence type="ECO:0000256" key="1">
    <source>
        <dbReference type="ARBA" id="ARBA00009437"/>
    </source>
</evidence>
<dbReference type="Gene3D" id="1.10.10.10">
    <property type="entry name" value="Winged helix-like DNA-binding domain superfamily/Winged helix DNA-binding domain"/>
    <property type="match status" value="1"/>
</dbReference>
<dbReference type="AlphaFoldDB" id="A0A148KLZ6"/>
<feature type="domain" description="HTH lysR-type" evidence="5">
    <location>
        <begin position="1"/>
        <end position="58"/>
    </location>
</feature>
<dbReference type="InterPro" id="IPR036390">
    <property type="entry name" value="WH_DNA-bd_sf"/>
</dbReference>
<evidence type="ECO:0000256" key="3">
    <source>
        <dbReference type="ARBA" id="ARBA00023125"/>
    </source>
</evidence>
<name>A0A148KLZ6_9ALTE</name>
<dbReference type="STRING" id="1799789.AX660_21685"/>
<evidence type="ECO:0000256" key="4">
    <source>
        <dbReference type="ARBA" id="ARBA00023163"/>
    </source>
</evidence>
<evidence type="ECO:0000313" key="6">
    <source>
        <dbReference type="EMBL" id="KXI27336.1"/>
    </source>
</evidence>
<dbReference type="InterPro" id="IPR005119">
    <property type="entry name" value="LysR_subst-bd"/>
</dbReference>
<dbReference type="Gene3D" id="3.40.190.290">
    <property type="match status" value="1"/>
</dbReference>
<organism evidence="6 7">
    <name type="scientific">Paraglaciecola hydrolytica</name>
    <dbReference type="NCBI Taxonomy" id="1799789"/>
    <lineage>
        <taxon>Bacteria</taxon>
        <taxon>Pseudomonadati</taxon>
        <taxon>Pseudomonadota</taxon>
        <taxon>Gammaproteobacteria</taxon>
        <taxon>Alteromonadales</taxon>
        <taxon>Alteromonadaceae</taxon>
        <taxon>Paraglaciecola</taxon>
    </lineage>
</organism>
<dbReference type="EMBL" id="LSNE01000011">
    <property type="protein sequence ID" value="KXI27336.1"/>
    <property type="molecule type" value="Genomic_DNA"/>
</dbReference>
<dbReference type="PANTHER" id="PTHR30537:SF5">
    <property type="entry name" value="HTH-TYPE TRANSCRIPTIONAL ACTIVATOR TTDR-RELATED"/>
    <property type="match status" value="1"/>
</dbReference>
<dbReference type="SUPFAM" id="SSF46785">
    <property type="entry name" value="Winged helix' DNA-binding domain"/>
    <property type="match status" value="1"/>
</dbReference>
<dbReference type="InterPro" id="IPR000847">
    <property type="entry name" value="LysR_HTH_N"/>
</dbReference>
<dbReference type="CDD" id="cd08422">
    <property type="entry name" value="PBP2_CrgA_like"/>
    <property type="match status" value="1"/>
</dbReference>